<gene>
    <name evidence="11" type="primary">g8878</name>
    <name evidence="11" type="ORF">VP750_LOCUS7971</name>
</gene>
<organism evidence="11 12">
    <name type="scientific">Coccomyxa viridis</name>
    <dbReference type="NCBI Taxonomy" id="1274662"/>
    <lineage>
        <taxon>Eukaryota</taxon>
        <taxon>Viridiplantae</taxon>
        <taxon>Chlorophyta</taxon>
        <taxon>core chlorophytes</taxon>
        <taxon>Trebouxiophyceae</taxon>
        <taxon>Trebouxiophyceae incertae sedis</taxon>
        <taxon>Coccomyxaceae</taxon>
        <taxon>Coccomyxa</taxon>
    </lineage>
</organism>
<dbReference type="PANTHER" id="PTHR35993">
    <property type="entry name" value="OUTER ENVELOPE PORE PROTEIN 21B, CHLOROPLASTIC"/>
    <property type="match status" value="1"/>
</dbReference>
<evidence type="ECO:0000256" key="3">
    <source>
        <dbReference type="ARBA" id="ARBA00009945"/>
    </source>
</evidence>
<protein>
    <submittedName>
        <fullName evidence="11">G8878 protein</fullName>
    </submittedName>
</protein>
<keyword evidence="12" id="KW-1185">Reference proteome</keyword>
<keyword evidence="9" id="KW-0472">Membrane</keyword>
<evidence type="ECO:0000256" key="9">
    <source>
        <dbReference type="ARBA" id="ARBA00023136"/>
    </source>
</evidence>
<evidence type="ECO:0000256" key="1">
    <source>
        <dbReference type="ARBA" id="ARBA00004396"/>
    </source>
</evidence>
<accession>A0ABP1G417</accession>
<keyword evidence="7" id="KW-0812">Transmembrane</keyword>
<evidence type="ECO:0000256" key="5">
    <source>
        <dbReference type="ARBA" id="ARBA00022528"/>
    </source>
</evidence>
<name>A0ABP1G417_9CHLO</name>
<evidence type="ECO:0000313" key="12">
    <source>
        <dbReference type="Proteomes" id="UP001497392"/>
    </source>
</evidence>
<dbReference type="Proteomes" id="UP001497392">
    <property type="component" value="Unassembled WGS sequence"/>
</dbReference>
<comment type="similarity">
    <text evidence="3">Belongs to the plastid outer envelope porin OEP21 (TC 1.B.29) family.</text>
</comment>
<evidence type="ECO:0000256" key="7">
    <source>
        <dbReference type="ARBA" id="ARBA00022692"/>
    </source>
</evidence>
<evidence type="ECO:0000256" key="10">
    <source>
        <dbReference type="ARBA" id="ARBA00024941"/>
    </source>
</evidence>
<keyword evidence="4" id="KW-0813">Transport</keyword>
<evidence type="ECO:0000256" key="8">
    <source>
        <dbReference type="ARBA" id="ARBA00023065"/>
    </source>
</evidence>
<dbReference type="InterPro" id="IPR034575">
    <property type="entry name" value="OEP21"/>
</dbReference>
<evidence type="ECO:0000256" key="6">
    <source>
        <dbReference type="ARBA" id="ARBA00022640"/>
    </source>
</evidence>
<keyword evidence="5" id="KW-0150">Chloroplast</keyword>
<evidence type="ECO:0000313" key="11">
    <source>
        <dbReference type="EMBL" id="CAL5226065.1"/>
    </source>
</evidence>
<comment type="caution">
    <text evidence="11">The sequence shown here is derived from an EMBL/GenBank/DDBJ whole genome shotgun (WGS) entry which is preliminary data.</text>
</comment>
<reference evidence="11 12" key="1">
    <citation type="submission" date="2024-06" db="EMBL/GenBank/DDBJ databases">
        <authorList>
            <person name="Kraege A."/>
            <person name="Thomma B."/>
        </authorList>
    </citation>
    <scope>NUCLEOTIDE SEQUENCE [LARGE SCALE GENOMIC DNA]</scope>
</reference>
<keyword evidence="6" id="KW-0934">Plastid</keyword>
<comment type="subcellular location">
    <subcellularLocation>
        <location evidence="1">Plastid</location>
        <location evidence="1">Chloroplast outer membrane</location>
        <topology evidence="1">Multi-pass membrane protein</topology>
    </subcellularLocation>
    <subcellularLocation>
        <location evidence="2">Plastid</location>
        <location evidence="2">Etioplast membrane</location>
        <topology evidence="2">Multi-pass membrane protein</topology>
    </subcellularLocation>
</comment>
<sequence length="195" mass="21722">METHITYDTTGKQLGVLVKQRLATSDNLQVKVVGVLNTVSGHFEYCAKFRKYLCPPKANLRAAAASPRDYLLSVGRKAQVGLGLTYLSHTDDILAGLMARKQLLVGPATNPIMLKVKAQADFNTHTAQVDGVGRIQLSKTVYNFTHMQDIQGIIGYKAHCNQKGKVILMPYAQIRENNWTLFFDFKGYIGARYDL</sequence>
<dbReference type="EMBL" id="CAXHTA020000015">
    <property type="protein sequence ID" value="CAL5226065.1"/>
    <property type="molecule type" value="Genomic_DNA"/>
</dbReference>
<evidence type="ECO:0000256" key="2">
    <source>
        <dbReference type="ARBA" id="ARBA00004441"/>
    </source>
</evidence>
<keyword evidence="8" id="KW-0406">Ion transport</keyword>
<comment type="function">
    <text evidence="10">Voltage-dependent rectifying anion channel that facilitates the translocation between chloroplast and cytoplasm of phosphorylated carbohydrates such as triosephosphate, 3-phosphoglycerate and inorganic phosphate (Pi) depending of ATP to triosephosphate ratio in the plastidial intermembrane space; in high triosephosphate/ATP conditions (e.g. photosynthesis), export of triosphosphate from chloroplast (outward rectifying channels), but in high ATP/triosephosphate conditions (e.g. dark phase), import of phosphosolutes (inward rectifying channels).</text>
</comment>
<proteinExistence type="inferred from homology"/>
<evidence type="ECO:0000256" key="4">
    <source>
        <dbReference type="ARBA" id="ARBA00022448"/>
    </source>
</evidence>
<dbReference type="PANTHER" id="PTHR35993:SF1">
    <property type="entry name" value="OUTER ENVELOPE PORE PROTEIN 21B, CHLOROPLASTIC"/>
    <property type="match status" value="1"/>
</dbReference>